<gene>
    <name evidence="3" type="ORF">M436DRAFT_80154</name>
</gene>
<dbReference type="OrthoDB" id="3917596at2759"/>
<dbReference type="HOGENOM" id="CLU_1239916_0_0_1"/>
<proteinExistence type="predicted"/>
<feature type="domain" description="Cryptic loci regulator 2 N-terminal" evidence="2">
    <location>
        <begin position="67"/>
        <end position="115"/>
    </location>
</feature>
<dbReference type="RefSeq" id="XP_013429283.1">
    <property type="nucleotide sequence ID" value="XM_013573829.1"/>
</dbReference>
<organism evidence="3 4">
    <name type="scientific">Aureobasidium namibiae CBS 147.97</name>
    <dbReference type="NCBI Taxonomy" id="1043004"/>
    <lineage>
        <taxon>Eukaryota</taxon>
        <taxon>Fungi</taxon>
        <taxon>Dikarya</taxon>
        <taxon>Ascomycota</taxon>
        <taxon>Pezizomycotina</taxon>
        <taxon>Dothideomycetes</taxon>
        <taxon>Dothideomycetidae</taxon>
        <taxon>Dothideales</taxon>
        <taxon>Saccotheciaceae</taxon>
        <taxon>Aureobasidium</taxon>
    </lineage>
</organism>
<protein>
    <recommendedName>
        <fullName evidence="2">Cryptic loci regulator 2 N-terminal domain-containing protein</fullName>
    </recommendedName>
</protein>
<reference evidence="3 4" key="1">
    <citation type="journal article" date="2014" name="BMC Genomics">
        <title>Genome sequencing of four Aureobasidium pullulans varieties: biotechnological potential, stress tolerance, and description of new species.</title>
        <authorList>
            <person name="Gostin Ar C."/>
            <person name="Ohm R.A."/>
            <person name="Kogej T."/>
            <person name="Sonjak S."/>
            <person name="Turk M."/>
            <person name="Zajc J."/>
            <person name="Zalar P."/>
            <person name="Grube M."/>
            <person name="Sun H."/>
            <person name="Han J."/>
            <person name="Sharma A."/>
            <person name="Chiniquy J."/>
            <person name="Ngan C.Y."/>
            <person name="Lipzen A."/>
            <person name="Barry K."/>
            <person name="Grigoriev I.V."/>
            <person name="Gunde-Cimerman N."/>
        </authorList>
    </citation>
    <scope>NUCLEOTIDE SEQUENCE [LARGE SCALE GENOMIC DNA]</scope>
    <source>
        <strain evidence="3 4">CBS 147.97</strain>
    </source>
</reference>
<evidence type="ECO:0000313" key="3">
    <source>
        <dbReference type="EMBL" id="KEQ74682.1"/>
    </source>
</evidence>
<sequence>MAQPAPIRLDLSTLRSNGTGQGSSDANYTQIQQQDARYARYLVFLTKAFNENNQLVNAYGRHEFVGTLPSGFALWEHTTGKQKNVVELYGNPKGGKYRSAVEFTVHIGELLAANNARDAQIRAQVAAQTLADARDAIIEHNRVKMDEWLTNPIIFPPCKNPNDPDALEYARNIGFVPRDVDAAVLADRRNNPAVRIPNCTCTLR</sequence>
<dbReference type="GeneID" id="25416562"/>
<evidence type="ECO:0000313" key="4">
    <source>
        <dbReference type="Proteomes" id="UP000027730"/>
    </source>
</evidence>
<dbReference type="AlphaFoldDB" id="A0A074WY55"/>
<dbReference type="Proteomes" id="UP000027730">
    <property type="component" value="Unassembled WGS sequence"/>
</dbReference>
<feature type="region of interest" description="Disordered" evidence="1">
    <location>
        <begin position="1"/>
        <end position="28"/>
    </location>
</feature>
<name>A0A074WY55_9PEZI</name>
<dbReference type="Pfam" id="PF16761">
    <property type="entry name" value="Clr2_transil"/>
    <property type="match status" value="1"/>
</dbReference>
<dbReference type="InterPro" id="IPR031915">
    <property type="entry name" value="Clr2_N"/>
</dbReference>
<keyword evidence="4" id="KW-1185">Reference proteome</keyword>
<evidence type="ECO:0000259" key="2">
    <source>
        <dbReference type="Pfam" id="PF16761"/>
    </source>
</evidence>
<evidence type="ECO:0000256" key="1">
    <source>
        <dbReference type="SAM" id="MobiDB-lite"/>
    </source>
</evidence>
<feature type="compositionally biased region" description="Polar residues" evidence="1">
    <location>
        <begin position="13"/>
        <end position="28"/>
    </location>
</feature>
<accession>A0A074WY55</accession>
<dbReference type="EMBL" id="KL584706">
    <property type="protein sequence ID" value="KEQ74682.1"/>
    <property type="molecule type" value="Genomic_DNA"/>
</dbReference>